<feature type="compositionally biased region" description="Basic and acidic residues" evidence="1">
    <location>
        <begin position="9"/>
        <end position="18"/>
    </location>
</feature>
<evidence type="ECO:0000313" key="2">
    <source>
        <dbReference type="EMBL" id="JAH10807.1"/>
    </source>
</evidence>
<dbReference type="AlphaFoldDB" id="A0A0E9Q2T5"/>
<reference evidence="2" key="1">
    <citation type="submission" date="2014-11" db="EMBL/GenBank/DDBJ databases">
        <authorList>
            <person name="Amaro Gonzalez C."/>
        </authorList>
    </citation>
    <scope>NUCLEOTIDE SEQUENCE</scope>
</reference>
<dbReference type="EMBL" id="GBXM01097770">
    <property type="protein sequence ID" value="JAH10807.1"/>
    <property type="molecule type" value="Transcribed_RNA"/>
</dbReference>
<proteinExistence type="predicted"/>
<reference evidence="2" key="2">
    <citation type="journal article" date="2015" name="Fish Shellfish Immunol.">
        <title>Early steps in the European eel (Anguilla anguilla)-Vibrio vulnificus interaction in the gills: Role of the RtxA13 toxin.</title>
        <authorList>
            <person name="Callol A."/>
            <person name="Pajuelo D."/>
            <person name="Ebbesson L."/>
            <person name="Teles M."/>
            <person name="MacKenzie S."/>
            <person name="Amaro C."/>
        </authorList>
    </citation>
    <scope>NUCLEOTIDE SEQUENCE</scope>
</reference>
<protein>
    <submittedName>
        <fullName evidence="2">Uncharacterized protein</fullName>
    </submittedName>
</protein>
<sequence>MVLKIAENNQKKGVEKMTRYRSTNSR</sequence>
<feature type="region of interest" description="Disordered" evidence="1">
    <location>
        <begin position="1"/>
        <end position="26"/>
    </location>
</feature>
<organism evidence="2">
    <name type="scientific">Anguilla anguilla</name>
    <name type="common">European freshwater eel</name>
    <name type="synonym">Muraena anguilla</name>
    <dbReference type="NCBI Taxonomy" id="7936"/>
    <lineage>
        <taxon>Eukaryota</taxon>
        <taxon>Metazoa</taxon>
        <taxon>Chordata</taxon>
        <taxon>Craniata</taxon>
        <taxon>Vertebrata</taxon>
        <taxon>Euteleostomi</taxon>
        <taxon>Actinopterygii</taxon>
        <taxon>Neopterygii</taxon>
        <taxon>Teleostei</taxon>
        <taxon>Anguilliformes</taxon>
        <taxon>Anguillidae</taxon>
        <taxon>Anguilla</taxon>
    </lineage>
</organism>
<evidence type="ECO:0000256" key="1">
    <source>
        <dbReference type="SAM" id="MobiDB-lite"/>
    </source>
</evidence>
<accession>A0A0E9Q2T5</accession>
<name>A0A0E9Q2T5_ANGAN</name>